<feature type="transmembrane region" description="Helical" evidence="1">
    <location>
        <begin position="24"/>
        <end position="57"/>
    </location>
</feature>
<dbReference type="Proteomes" id="UP000031473">
    <property type="component" value="Unassembled WGS sequence"/>
</dbReference>
<dbReference type="EMBL" id="JSYL01000001">
    <property type="protein sequence ID" value="KIA90341.1"/>
    <property type="molecule type" value="Genomic_DNA"/>
</dbReference>
<sequence>MLDLIKEYAYKRADLLKLEATEKVVTILGTAIYIILGLFSLLFFVLLLLFGIGFLIGTYLHNYGYGLLIVAGCFLLILIVVLMNRKTIKNKVANKILESLDD</sequence>
<dbReference type="InterPro" id="IPR009937">
    <property type="entry name" value="Phage_holin_3_6"/>
</dbReference>
<evidence type="ECO:0000313" key="3">
    <source>
        <dbReference type="Proteomes" id="UP000031473"/>
    </source>
</evidence>
<keyword evidence="3" id="KW-1185">Reference proteome</keyword>
<keyword evidence="1" id="KW-0472">Membrane</keyword>
<reference evidence="2 3" key="1">
    <citation type="submission" date="2014-10" db="EMBL/GenBank/DDBJ databases">
        <title>Kaistella jeonii genome.</title>
        <authorList>
            <person name="Clayton J.T."/>
            <person name="Newman J.D."/>
        </authorList>
    </citation>
    <scope>NUCLEOTIDE SEQUENCE [LARGE SCALE GENOMIC DNA]</scope>
    <source>
        <strain evidence="2 3">DSM 17048</strain>
    </source>
</reference>
<dbReference type="RefSeq" id="WP_039347016.1">
    <property type="nucleotide sequence ID" value="NZ_FOLA01000001.1"/>
</dbReference>
<feature type="transmembrane region" description="Helical" evidence="1">
    <location>
        <begin position="63"/>
        <end position="83"/>
    </location>
</feature>
<evidence type="ECO:0000313" key="2">
    <source>
        <dbReference type="EMBL" id="KIA90341.1"/>
    </source>
</evidence>
<organism evidence="2 3">
    <name type="scientific">Kaistella jeonii</name>
    <dbReference type="NCBI Taxonomy" id="266749"/>
    <lineage>
        <taxon>Bacteria</taxon>
        <taxon>Pseudomonadati</taxon>
        <taxon>Bacteroidota</taxon>
        <taxon>Flavobacteriia</taxon>
        <taxon>Flavobacteriales</taxon>
        <taxon>Weeksellaceae</taxon>
        <taxon>Chryseobacterium group</taxon>
        <taxon>Kaistella</taxon>
    </lineage>
</organism>
<name>A0A0C1D0W4_9FLAO</name>
<dbReference type="STRING" id="266749.SAMN05421876_101527"/>
<comment type="caution">
    <text evidence="2">The sequence shown here is derived from an EMBL/GenBank/DDBJ whole genome shotgun (WGS) entry which is preliminary data.</text>
</comment>
<dbReference type="OrthoDB" id="1274599at2"/>
<protein>
    <recommendedName>
        <fullName evidence="4">Phage holin family protein</fullName>
    </recommendedName>
</protein>
<gene>
    <name evidence="2" type="ORF">OA86_00060</name>
</gene>
<evidence type="ECO:0008006" key="4">
    <source>
        <dbReference type="Google" id="ProtNLM"/>
    </source>
</evidence>
<evidence type="ECO:0000256" key="1">
    <source>
        <dbReference type="SAM" id="Phobius"/>
    </source>
</evidence>
<dbReference type="Pfam" id="PF07332">
    <property type="entry name" value="Phage_holin_3_6"/>
    <property type="match status" value="1"/>
</dbReference>
<dbReference type="AlphaFoldDB" id="A0A0C1D0W4"/>
<proteinExistence type="predicted"/>
<accession>A0A0C1D0W4</accession>
<keyword evidence="1" id="KW-1133">Transmembrane helix</keyword>
<keyword evidence="1" id="KW-0812">Transmembrane</keyword>